<dbReference type="PRINTS" id="PR00364">
    <property type="entry name" value="DISEASERSIST"/>
</dbReference>
<dbReference type="Pfam" id="PF00400">
    <property type="entry name" value="WD40"/>
    <property type="match status" value="3"/>
</dbReference>
<dbReference type="SUPFAM" id="SSF50978">
    <property type="entry name" value="WD40 repeat-like"/>
    <property type="match status" value="1"/>
</dbReference>
<dbReference type="InterPro" id="IPR020472">
    <property type="entry name" value="WD40_PAC1"/>
</dbReference>
<gene>
    <name evidence="6" type="ORF">C7B77_28660</name>
</gene>
<dbReference type="RefSeq" id="WP_146138589.1">
    <property type="nucleotide sequence ID" value="NZ_PVWO01000722.1"/>
</dbReference>
<dbReference type="InterPro" id="IPR058651">
    <property type="entry name" value="HTH_VMAP-M9"/>
</dbReference>
<feature type="repeat" description="WD" evidence="3">
    <location>
        <begin position="659"/>
        <end position="695"/>
    </location>
</feature>
<dbReference type="Gene3D" id="3.40.50.300">
    <property type="entry name" value="P-loop containing nucleotide triphosphate hydrolases"/>
    <property type="match status" value="1"/>
</dbReference>
<dbReference type="PROSITE" id="PS00678">
    <property type="entry name" value="WD_REPEATS_1"/>
    <property type="match status" value="2"/>
</dbReference>
<name>A0A2T1F5B8_9CYAN</name>
<dbReference type="Gene3D" id="2.130.10.10">
    <property type="entry name" value="YVTN repeat-like/Quinoprotein amine dehydrogenase"/>
    <property type="match status" value="1"/>
</dbReference>
<comment type="caution">
    <text evidence="6">The sequence shown here is derived from an EMBL/GenBank/DDBJ whole genome shotgun (WGS) entry which is preliminary data.</text>
</comment>
<evidence type="ECO:0000256" key="2">
    <source>
        <dbReference type="ARBA" id="ARBA00022737"/>
    </source>
</evidence>
<feature type="domain" description="NB-ARC" evidence="4">
    <location>
        <begin position="121"/>
        <end position="307"/>
    </location>
</feature>
<dbReference type="Proteomes" id="UP000238937">
    <property type="component" value="Unassembled WGS sequence"/>
</dbReference>
<dbReference type="PROSITE" id="PS50082">
    <property type="entry name" value="WD_REPEATS_2"/>
    <property type="match status" value="3"/>
</dbReference>
<evidence type="ECO:0000259" key="4">
    <source>
        <dbReference type="Pfam" id="PF00931"/>
    </source>
</evidence>
<feature type="non-terminal residue" evidence="6">
    <location>
        <position position="695"/>
    </location>
</feature>
<evidence type="ECO:0000259" key="5">
    <source>
        <dbReference type="Pfam" id="PF26355"/>
    </source>
</evidence>
<feature type="repeat" description="WD" evidence="3">
    <location>
        <begin position="618"/>
        <end position="659"/>
    </location>
</feature>
<dbReference type="EMBL" id="PVWO01000722">
    <property type="protein sequence ID" value="PSB40197.1"/>
    <property type="molecule type" value="Genomic_DNA"/>
</dbReference>
<dbReference type="PANTHER" id="PTHR19848">
    <property type="entry name" value="WD40 REPEAT PROTEIN"/>
    <property type="match status" value="1"/>
</dbReference>
<dbReference type="SMART" id="SM00320">
    <property type="entry name" value="WD40"/>
    <property type="match status" value="3"/>
</dbReference>
<dbReference type="InterPro" id="IPR001680">
    <property type="entry name" value="WD40_rpt"/>
</dbReference>
<dbReference type="InterPro" id="IPR027417">
    <property type="entry name" value="P-loop_NTPase"/>
</dbReference>
<dbReference type="OrthoDB" id="434800at2"/>
<dbReference type="InterPro" id="IPR019775">
    <property type="entry name" value="WD40_repeat_CS"/>
</dbReference>
<organism evidence="6 7">
    <name type="scientific">Chamaesiphon polymorphus CCALA 037</name>
    <dbReference type="NCBI Taxonomy" id="2107692"/>
    <lineage>
        <taxon>Bacteria</taxon>
        <taxon>Bacillati</taxon>
        <taxon>Cyanobacteriota</taxon>
        <taxon>Cyanophyceae</taxon>
        <taxon>Gomontiellales</taxon>
        <taxon>Chamaesiphonaceae</taxon>
        <taxon>Chamaesiphon</taxon>
    </lineage>
</organism>
<dbReference type="Pfam" id="PF00931">
    <property type="entry name" value="NB-ARC"/>
    <property type="match status" value="1"/>
</dbReference>
<dbReference type="AlphaFoldDB" id="A0A2T1F5B8"/>
<reference evidence="6 7" key="1">
    <citation type="submission" date="2018-03" db="EMBL/GenBank/DDBJ databases">
        <title>The ancient ancestry and fast evolution of plastids.</title>
        <authorList>
            <person name="Moore K.R."/>
            <person name="Magnabosco C."/>
            <person name="Momper L."/>
            <person name="Gold D.A."/>
            <person name="Bosak T."/>
            <person name="Fournier G.P."/>
        </authorList>
    </citation>
    <scope>NUCLEOTIDE SEQUENCE [LARGE SCALE GENOMIC DNA]</scope>
    <source>
        <strain evidence="6 7">CCALA 037</strain>
    </source>
</reference>
<proteinExistence type="predicted"/>
<dbReference type="PRINTS" id="PR00320">
    <property type="entry name" value="GPROTEINBRPT"/>
</dbReference>
<dbReference type="InterPro" id="IPR015943">
    <property type="entry name" value="WD40/YVTN_repeat-like_dom_sf"/>
</dbReference>
<dbReference type="GO" id="GO:0043531">
    <property type="term" value="F:ADP binding"/>
    <property type="evidence" value="ECO:0007669"/>
    <property type="project" value="InterPro"/>
</dbReference>
<evidence type="ECO:0000313" key="7">
    <source>
        <dbReference type="Proteomes" id="UP000238937"/>
    </source>
</evidence>
<keyword evidence="1 3" id="KW-0853">WD repeat</keyword>
<dbReference type="PROSITE" id="PS50294">
    <property type="entry name" value="WD_REPEATS_REGION"/>
    <property type="match status" value="2"/>
</dbReference>
<sequence length="695" mass="77432">MTPDEALEILDDLLKPKVLTQIQEFVFRQTWAGDSYGAMADRAGYDEDYIKDVGSRLWKQLSQLLDVKVSKNNVRSVFGQQGRQRAERLVPIEPIVPSPPSPQAAVDWGEAMEVFDFQGREAELQQLQNWIGSNNNIPCRLVAILGMGGIGKSAIAVKLVERLQESGYKYLIWRSLRNAPPLTVLLEDLLQVFRDLTQTAIDNKPPDLATQISSLFQFLTAAKCAVVLDNVETILLPGERVGNYRSGYQEYGDFFQQLAQRRHQSCVILTSREQPKEIGVLAEPGSSVYTLTISGLDAAGAWAICRQRGIEEATELDWQVLTDRYRGNPLALKIVSAVVVELFSGNLTNFLVQTHPDRASLLFDDIRDLLNRQFDRLSALEKQVMYWLAIVREFVPLTELRRYLIHPRAQQDLPDILRSLAKRSLIELGNAHTPNEIQFSQQPVVMEYVTERLIDGVGEELSALAPAELLPNLALLQAEAKDYIRQVQERLILDGIIDRASGNKLQIADRWRDFLVNLPRDRADYTAGNLVNLLVRLQADLSDLDLSGMTIWQAYLPNTPLHRLNLTGADLSGSAFGERLGSVMSVAIAANCDRLATGDMNGTIKLWEFSTGKPLLQVMGHTAPILGLVASENGQILASGSVDSLVKIWQVETGECTLVIPHENMVWGIALSKDGRWLVSTAADLSIRVWDTVTG</sequence>
<feature type="repeat" description="WD" evidence="3">
    <location>
        <begin position="576"/>
        <end position="617"/>
    </location>
</feature>
<dbReference type="InterPro" id="IPR036322">
    <property type="entry name" value="WD40_repeat_dom_sf"/>
</dbReference>
<dbReference type="SUPFAM" id="SSF52540">
    <property type="entry name" value="P-loop containing nucleoside triphosphate hydrolases"/>
    <property type="match status" value="1"/>
</dbReference>
<dbReference type="InterPro" id="IPR002182">
    <property type="entry name" value="NB-ARC"/>
</dbReference>
<dbReference type="PANTHER" id="PTHR19848:SF8">
    <property type="entry name" value="F-BOX AND WD REPEAT DOMAIN CONTAINING 7"/>
    <property type="match status" value="1"/>
</dbReference>
<keyword evidence="2" id="KW-0677">Repeat</keyword>
<evidence type="ECO:0000256" key="1">
    <source>
        <dbReference type="ARBA" id="ARBA00022574"/>
    </source>
</evidence>
<dbReference type="Pfam" id="PF26355">
    <property type="entry name" value="HTH_VMAP-M9"/>
    <property type="match status" value="1"/>
</dbReference>
<accession>A0A2T1F5B8</accession>
<keyword evidence="7" id="KW-1185">Reference proteome</keyword>
<feature type="domain" description="vWA-MoxR associated protein N-terminal HTH" evidence="5">
    <location>
        <begin position="1"/>
        <end position="79"/>
    </location>
</feature>
<dbReference type="SUPFAM" id="SSF141571">
    <property type="entry name" value="Pentapeptide repeat-like"/>
    <property type="match status" value="1"/>
</dbReference>
<evidence type="ECO:0000313" key="6">
    <source>
        <dbReference type="EMBL" id="PSB40197.1"/>
    </source>
</evidence>
<protein>
    <submittedName>
        <fullName evidence="6">Uncharacterized protein</fullName>
    </submittedName>
</protein>
<evidence type="ECO:0000256" key="3">
    <source>
        <dbReference type="PROSITE-ProRule" id="PRU00221"/>
    </source>
</evidence>